<keyword evidence="2" id="KW-1185">Reference proteome</keyword>
<accession>M3JV81</accession>
<dbReference type="EMBL" id="AOGT01001867">
    <property type="protein sequence ID" value="EMG46820.1"/>
    <property type="molecule type" value="Genomic_DNA"/>
</dbReference>
<sequence length="683" mass="79117">MDDNILLKICELPSEIVIKIIEYIPNSKLCYLLDIPQLTDLTLSVMLADVGIGKYWNEDEEYENSTPIGWTGFNDYKSKTYFDDFERLNELVTKYKRYPTKLRIPESFEYYTGGKVDDYRHIFEKCAHIDLGVQDEEGDIVSSILKELEPYNLTSLTVDCLDGLDIDDVPSTLQELSTIGSRYGNYEFLTKLKNLKVYFTRQLPNTAVSILPESLTSLTISKFDETIITADSKALLNLDQLTISMTKPLEDPNKLLKWAPFLKDLSVSYDGINNLTSFGQMAKILHKLTLEMSPEINDYSLLKECINLKVLGMTACVFPFDLFSDSFTFPKLEEFRSFMNETHFRNRRFVLPKSLKTLYIVGHEMYIRNDLQLPDSLRSITLASIEFESQKFNLKLPENLYELVLDHTNLKTVQNVVFPQTLTRLAFDDCPLKKITGTNISELKNLYEYSIRNNLFKRCSDFDKPPNVVSFGCDSITLKNMIIPNFHNLMSLRLPSEIDKASQLKLPDNLQELFHERALRFIFDDPFFRLPPKLKVLHIQQEDTDFFDPYICRIYINCPEFLEHLPESLKVLNLVSIEGGSMTCPKHTIMLPKKLRKICIGGVNVTKDIFNKFNFKRCKQLELVRFTRGNLKVLNLNKLPKTLNYMYFQAMNVINVKGNLEEFPSLVSFSFSEEIATEDDFYD</sequence>
<reference evidence="1 2" key="1">
    <citation type="submission" date="2013-02" db="EMBL/GenBank/DDBJ databases">
        <title>Genome sequence of Candida maltosa Xu316, a potential industrial strain for xylitol and ethanol production.</title>
        <authorList>
            <person name="Yu J."/>
            <person name="Wang Q."/>
            <person name="Geng X."/>
            <person name="Bao W."/>
            <person name="He P."/>
            <person name="Cai J."/>
        </authorList>
    </citation>
    <scope>NUCLEOTIDE SEQUENCE [LARGE SCALE GENOMIC DNA]</scope>
    <source>
        <strain evidence="2">Xu316</strain>
    </source>
</reference>
<organism evidence="1 2">
    <name type="scientific">Candida maltosa (strain Xu316)</name>
    <name type="common">Yeast</name>
    <dbReference type="NCBI Taxonomy" id="1245528"/>
    <lineage>
        <taxon>Eukaryota</taxon>
        <taxon>Fungi</taxon>
        <taxon>Dikarya</taxon>
        <taxon>Ascomycota</taxon>
        <taxon>Saccharomycotina</taxon>
        <taxon>Pichiomycetes</taxon>
        <taxon>Debaryomycetaceae</taxon>
        <taxon>Candida/Lodderomyces clade</taxon>
        <taxon>Candida</taxon>
    </lineage>
</organism>
<protein>
    <submittedName>
        <fullName evidence="1">Uncharacterized protein</fullName>
    </submittedName>
</protein>
<dbReference type="AlphaFoldDB" id="M3JV81"/>
<gene>
    <name evidence="1" type="ORF">G210_2924</name>
</gene>
<dbReference type="OMA" id="ITHIQIN"/>
<name>M3JV81_CANMX</name>
<dbReference type="Proteomes" id="UP000011777">
    <property type="component" value="Unassembled WGS sequence"/>
</dbReference>
<proteinExistence type="predicted"/>
<evidence type="ECO:0000313" key="1">
    <source>
        <dbReference type="EMBL" id="EMG46820.1"/>
    </source>
</evidence>
<dbReference type="InterPro" id="IPR032675">
    <property type="entry name" value="LRR_dom_sf"/>
</dbReference>
<dbReference type="SUPFAM" id="SSF52058">
    <property type="entry name" value="L domain-like"/>
    <property type="match status" value="1"/>
</dbReference>
<dbReference type="HOGENOM" id="CLU_402766_0_0_1"/>
<dbReference type="OrthoDB" id="4024489at2759"/>
<evidence type="ECO:0000313" key="2">
    <source>
        <dbReference type="Proteomes" id="UP000011777"/>
    </source>
</evidence>
<dbReference type="Gene3D" id="3.80.10.10">
    <property type="entry name" value="Ribonuclease Inhibitor"/>
    <property type="match status" value="2"/>
</dbReference>
<comment type="caution">
    <text evidence="1">The sequence shown here is derived from an EMBL/GenBank/DDBJ whole genome shotgun (WGS) entry which is preliminary data.</text>
</comment>